<dbReference type="EMBL" id="JBBWWQ010000002">
    <property type="protein sequence ID" value="KAK8954506.1"/>
    <property type="molecule type" value="Genomic_DNA"/>
</dbReference>
<keyword evidence="2" id="KW-1185">Reference proteome</keyword>
<dbReference type="AlphaFoldDB" id="A0AAP0GE92"/>
<proteinExistence type="predicted"/>
<evidence type="ECO:0000313" key="1">
    <source>
        <dbReference type="EMBL" id="KAK8954506.1"/>
    </source>
</evidence>
<evidence type="ECO:0000313" key="2">
    <source>
        <dbReference type="Proteomes" id="UP001418222"/>
    </source>
</evidence>
<sequence>MELALYFQHQAKNLCLGAVHGRNLITYLVKRLEVWDFLLLMYCMQTPLPLALPNLKALGLARRYGGAFEAVPLILGGDDFDQAFVNELGDVPPPPQSSSSLTSASTFGGNEYMHLGA</sequence>
<gene>
    <name evidence="1" type="ORF">KSP39_PZI002347</name>
</gene>
<dbReference type="Proteomes" id="UP001418222">
    <property type="component" value="Unassembled WGS sequence"/>
</dbReference>
<protein>
    <submittedName>
        <fullName evidence="1">Uncharacterized protein</fullName>
    </submittedName>
</protein>
<accession>A0AAP0GE92</accession>
<name>A0AAP0GE92_9ASPA</name>
<comment type="caution">
    <text evidence="1">The sequence shown here is derived from an EMBL/GenBank/DDBJ whole genome shotgun (WGS) entry which is preliminary data.</text>
</comment>
<reference evidence="1 2" key="1">
    <citation type="journal article" date="2022" name="Nat. Plants">
        <title>Genomes of leafy and leafless Platanthera orchids illuminate the evolution of mycoheterotrophy.</title>
        <authorList>
            <person name="Li M.H."/>
            <person name="Liu K.W."/>
            <person name="Li Z."/>
            <person name="Lu H.C."/>
            <person name="Ye Q.L."/>
            <person name="Zhang D."/>
            <person name="Wang J.Y."/>
            <person name="Li Y.F."/>
            <person name="Zhong Z.M."/>
            <person name="Liu X."/>
            <person name="Yu X."/>
            <person name="Liu D.K."/>
            <person name="Tu X.D."/>
            <person name="Liu B."/>
            <person name="Hao Y."/>
            <person name="Liao X.Y."/>
            <person name="Jiang Y.T."/>
            <person name="Sun W.H."/>
            <person name="Chen J."/>
            <person name="Chen Y.Q."/>
            <person name="Ai Y."/>
            <person name="Zhai J.W."/>
            <person name="Wu S.S."/>
            <person name="Zhou Z."/>
            <person name="Hsiao Y.Y."/>
            <person name="Wu W.L."/>
            <person name="Chen Y.Y."/>
            <person name="Lin Y.F."/>
            <person name="Hsu J.L."/>
            <person name="Li C.Y."/>
            <person name="Wang Z.W."/>
            <person name="Zhao X."/>
            <person name="Zhong W.Y."/>
            <person name="Ma X.K."/>
            <person name="Ma L."/>
            <person name="Huang J."/>
            <person name="Chen G.Z."/>
            <person name="Huang M.Z."/>
            <person name="Huang L."/>
            <person name="Peng D.H."/>
            <person name="Luo Y.B."/>
            <person name="Zou S.Q."/>
            <person name="Chen S.P."/>
            <person name="Lan S."/>
            <person name="Tsai W.C."/>
            <person name="Van de Peer Y."/>
            <person name="Liu Z.J."/>
        </authorList>
    </citation>
    <scope>NUCLEOTIDE SEQUENCE [LARGE SCALE GENOMIC DNA]</scope>
    <source>
        <strain evidence="1">Lor287</strain>
    </source>
</reference>
<organism evidence="1 2">
    <name type="scientific">Platanthera zijinensis</name>
    <dbReference type="NCBI Taxonomy" id="2320716"/>
    <lineage>
        <taxon>Eukaryota</taxon>
        <taxon>Viridiplantae</taxon>
        <taxon>Streptophyta</taxon>
        <taxon>Embryophyta</taxon>
        <taxon>Tracheophyta</taxon>
        <taxon>Spermatophyta</taxon>
        <taxon>Magnoliopsida</taxon>
        <taxon>Liliopsida</taxon>
        <taxon>Asparagales</taxon>
        <taxon>Orchidaceae</taxon>
        <taxon>Orchidoideae</taxon>
        <taxon>Orchideae</taxon>
        <taxon>Orchidinae</taxon>
        <taxon>Platanthera</taxon>
    </lineage>
</organism>